<dbReference type="PANTHER" id="PTHR48147:SF3">
    <property type="entry name" value="MYELIN TRANSCRIPTION FACTOR 1-LIKE PROTEIN"/>
    <property type="match status" value="1"/>
</dbReference>
<name>A0ABM1APP0_MICOH</name>
<dbReference type="Proteomes" id="UP000694915">
    <property type="component" value="Chromosome X"/>
</dbReference>
<sequence length="364" mass="42593">MDRVKLMMALLAWPELSPDRPRNPLPFPELFDGDTERLPDFIVQTGAYMLVDEKIFDCDEHKVTFLITRLKGPALEWVIPYIEQDSPLLWDYSDFLAEMKRVFGWEEEDFDVYSSEDEEDEDEDENEDEDEDKNEDEEKNEDENEDEEKNEDENEDEDKNEDENEDEDKNEDENEDEERGSQVEQRSWKEHRGYCVEQRHTLQRDSCEFINFTRSMALPLLRCAHRGVARPCAESLGSRREFIVHRIFYMFMDNKIFVINSDERMVTFIIITHLKFCQTKTTSVTVLFLDLHYTYESLFHTFTLGLFRRSLLEIGDNPEDRTSPQPGSSTHTGYVCPGPTGRGPTPSESTISGLPGRLAIPQNH</sequence>
<feature type="compositionally biased region" description="Polar residues" evidence="1">
    <location>
        <begin position="323"/>
        <end position="332"/>
    </location>
</feature>
<organism evidence="3 4">
    <name type="scientific">Microtus ochrogaster</name>
    <name type="common">Prairie vole</name>
    <dbReference type="NCBI Taxonomy" id="79684"/>
    <lineage>
        <taxon>Eukaryota</taxon>
        <taxon>Metazoa</taxon>
        <taxon>Chordata</taxon>
        <taxon>Craniata</taxon>
        <taxon>Vertebrata</taxon>
        <taxon>Euteleostomi</taxon>
        <taxon>Mammalia</taxon>
        <taxon>Eutheria</taxon>
        <taxon>Euarchontoglires</taxon>
        <taxon>Glires</taxon>
        <taxon>Rodentia</taxon>
        <taxon>Myomorpha</taxon>
        <taxon>Muroidea</taxon>
        <taxon>Cricetidae</taxon>
        <taxon>Arvicolinae</taxon>
        <taxon>Microtus</taxon>
    </lineage>
</organism>
<accession>A0ABM1APP0</accession>
<evidence type="ECO:0000313" key="4">
    <source>
        <dbReference type="RefSeq" id="XP_013205934.1"/>
    </source>
</evidence>
<dbReference type="PANTHER" id="PTHR48147">
    <property type="entry name" value="PROTEIN CBG23787"/>
    <property type="match status" value="1"/>
</dbReference>
<proteinExistence type="predicted"/>
<keyword evidence="3" id="KW-1185">Reference proteome</keyword>
<dbReference type="InterPro" id="IPR032549">
    <property type="entry name" value="DUF4939"/>
</dbReference>
<protein>
    <submittedName>
        <fullName evidence="4">Uncharacterized protein LOC101994300</fullName>
    </submittedName>
</protein>
<dbReference type="GeneID" id="101994300"/>
<gene>
    <name evidence="4" type="primary">LOC101994300</name>
</gene>
<evidence type="ECO:0000256" key="1">
    <source>
        <dbReference type="SAM" id="MobiDB-lite"/>
    </source>
</evidence>
<feature type="region of interest" description="Disordered" evidence="1">
    <location>
        <begin position="317"/>
        <end position="364"/>
    </location>
</feature>
<feature type="region of interest" description="Disordered" evidence="1">
    <location>
        <begin position="112"/>
        <end position="187"/>
    </location>
</feature>
<feature type="compositionally biased region" description="Acidic residues" evidence="1">
    <location>
        <begin position="112"/>
        <end position="178"/>
    </location>
</feature>
<dbReference type="Pfam" id="PF16297">
    <property type="entry name" value="DUF4939"/>
    <property type="match status" value="1"/>
</dbReference>
<reference evidence="4" key="1">
    <citation type="submission" date="2025-08" db="UniProtKB">
        <authorList>
            <consortium name="RefSeq"/>
        </authorList>
    </citation>
    <scope>IDENTIFICATION</scope>
</reference>
<evidence type="ECO:0000259" key="2">
    <source>
        <dbReference type="Pfam" id="PF16297"/>
    </source>
</evidence>
<dbReference type="RefSeq" id="XP_013205934.1">
    <property type="nucleotide sequence ID" value="XM_013350480.2"/>
</dbReference>
<feature type="domain" description="DUF4939" evidence="2">
    <location>
        <begin position="3"/>
        <end position="111"/>
    </location>
</feature>
<evidence type="ECO:0000313" key="3">
    <source>
        <dbReference type="Proteomes" id="UP000694915"/>
    </source>
</evidence>